<accession>A0A6A6GER8</accession>
<dbReference type="Gene3D" id="2.30.29.30">
    <property type="entry name" value="Pleckstrin-homology domain (PH domain)/Phosphotyrosine-binding domain (PTB)"/>
    <property type="match status" value="1"/>
</dbReference>
<feature type="compositionally biased region" description="Basic and acidic residues" evidence="3">
    <location>
        <begin position="367"/>
        <end position="376"/>
    </location>
</feature>
<evidence type="ECO:0000256" key="2">
    <source>
        <dbReference type="ARBA" id="ARBA00023242"/>
    </source>
</evidence>
<dbReference type="InterPro" id="IPR000156">
    <property type="entry name" value="Ran_bind_dom"/>
</dbReference>
<comment type="subcellular location">
    <subcellularLocation>
        <location evidence="1">Nucleus</location>
    </subcellularLocation>
</comment>
<dbReference type="Proteomes" id="UP000799538">
    <property type="component" value="Unassembled WGS sequence"/>
</dbReference>
<dbReference type="EMBL" id="ML992506">
    <property type="protein sequence ID" value="KAF2223900.1"/>
    <property type="molecule type" value="Genomic_DNA"/>
</dbReference>
<feature type="compositionally biased region" description="Basic and acidic residues" evidence="3">
    <location>
        <begin position="82"/>
        <end position="94"/>
    </location>
</feature>
<feature type="region of interest" description="Disordered" evidence="3">
    <location>
        <begin position="1"/>
        <end position="199"/>
    </location>
</feature>
<feature type="compositionally biased region" description="Basic and acidic residues" evidence="3">
    <location>
        <begin position="111"/>
        <end position="126"/>
    </location>
</feature>
<evidence type="ECO:0000256" key="1">
    <source>
        <dbReference type="ARBA" id="ARBA00004123"/>
    </source>
</evidence>
<proteinExistence type="predicted"/>
<keyword evidence="2" id="KW-0539">Nucleus</keyword>
<protein>
    <recommendedName>
        <fullName evidence="4">RanBD1 domain-containing protein</fullName>
    </recommendedName>
</protein>
<dbReference type="AlphaFoldDB" id="A0A6A6GER8"/>
<dbReference type="InterPro" id="IPR045255">
    <property type="entry name" value="RanBP1-like"/>
</dbReference>
<evidence type="ECO:0000259" key="4">
    <source>
        <dbReference type="PROSITE" id="PS50196"/>
    </source>
</evidence>
<feature type="domain" description="RanBD1" evidence="4">
    <location>
        <begin position="362"/>
        <end position="514"/>
    </location>
</feature>
<feature type="compositionally biased region" description="Basic and acidic residues" evidence="3">
    <location>
        <begin position="53"/>
        <end position="65"/>
    </location>
</feature>
<dbReference type="PROSITE" id="PS50196">
    <property type="entry name" value="RANBD1"/>
    <property type="match status" value="1"/>
</dbReference>
<dbReference type="PANTHER" id="PTHR23138:SF142">
    <property type="entry name" value="RAN-BINDING PROTEIN 3B-RELATED"/>
    <property type="match status" value="1"/>
</dbReference>
<keyword evidence="6" id="KW-1185">Reference proteome</keyword>
<feature type="region of interest" description="Disordered" evidence="3">
    <location>
        <begin position="251"/>
        <end position="283"/>
    </location>
</feature>
<dbReference type="PANTHER" id="PTHR23138">
    <property type="entry name" value="RAN BINDING PROTEIN"/>
    <property type="match status" value="1"/>
</dbReference>
<gene>
    <name evidence="5" type="ORF">BDZ85DRAFT_262392</name>
</gene>
<feature type="compositionally biased region" description="Acidic residues" evidence="3">
    <location>
        <begin position="340"/>
        <end position="355"/>
    </location>
</feature>
<organism evidence="5 6">
    <name type="scientific">Elsinoe ampelina</name>
    <dbReference type="NCBI Taxonomy" id="302913"/>
    <lineage>
        <taxon>Eukaryota</taxon>
        <taxon>Fungi</taxon>
        <taxon>Dikarya</taxon>
        <taxon>Ascomycota</taxon>
        <taxon>Pezizomycotina</taxon>
        <taxon>Dothideomycetes</taxon>
        <taxon>Dothideomycetidae</taxon>
        <taxon>Myriangiales</taxon>
        <taxon>Elsinoaceae</taxon>
        <taxon>Elsinoe</taxon>
    </lineage>
</organism>
<feature type="region of interest" description="Disordered" evidence="3">
    <location>
        <begin position="319"/>
        <end position="388"/>
    </location>
</feature>
<feature type="compositionally biased region" description="Gly residues" evidence="3">
    <location>
        <begin position="266"/>
        <end position="280"/>
    </location>
</feature>
<evidence type="ECO:0000313" key="6">
    <source>
        <dbReference type="Proteomes" id="UP000799538"/>
    </source>
</evidence>
<evidence type="ECO:0000313" key="5">
    <source>
        <dbReference type="EMBL" id="KAF2223900.1"/>
    </source>
</evidence>
<name>A0A6A6GER8_9PEZI</name>
<dbReference type="Pfam" id="PF00638">
    <property type="entry name" value="Ran_BP1"/>
    <property type="match status" value="1"/>
</dbReference>
<dbReference type="GO" id="GO:0005634">
    <property type="term" value="C:nucleus"/>
    <property type="evidence" value="ECO:0007669"/>
    <property type="project" value="UniProtKB-SubCell"/>
</dbReference>
<sequence length="530" mass="55447">MPSPADENRASPEITEGEKPVREKLQKASIDATIHKDHANASEAATSGTTSDVKTEVVDTTDATRGRPQRKRSYDEATADTSEQKDADKKIESKHGRKRSRDSTLGDEEAEGSKRVSLEVSRKELGAEEGTNGEGKPGSKTPPGAVGEEEVQAVVSPKSKRSRTEGVVNGDKAQDETSKDTVIESKEKAQPQPQTSSSAFAASGFGAFASSSSSGFGAVAPEKKLSSFASPEPEDKSKEIKAPATFGGALGSKSAFGSGTSTGSAFGSGAGTGSAFGGTSSGSAFGSSSGFGGGIKSGSVFGGGFGGAGGSKLSTFASSAGATFGGSKKPAKAFGAPTGGDEEEAGSEGEGDDEDADKRVKSPIASEEEKRDERFYAQELETGEENERTEYTCRAKLYNFVPSNPADESSKKEWKERGLGTLRLNVQDALSSSAADLEAGEGAKADDDEDKHVRARLVMRADGSHRVILNTPIKKELRFGSVKGEAPVGGYIYFMGSIDGRPKLELLQLKIRQQFAMELYEHIQGLQKAM</sequence>
<dbReference type="OrthoDB" id="185618at2759"/>
<feature type="compositionally biased region" description="Basic and acidic residues" evidence="3">
    <location>
        <begin position="172"/>
        <end position="189"/>
    </location>
</feature>
<feature type="compositionally biased region" description="Low complexity" evidence="3">
    <location>
        <begin position="251"/>
        <end position="265"/>
    </location>
</feature>
<feature type="compositionally biased region" description="Basic and acidic residues" evidence="3">
    <location>
        <begin position="1"/>
        <end position="26"/>
    </location>
</feature>
<dbReference type="SMART" id="SM00160">
    <property type="entry name" value="RanBD"/>
    <property type="match status" value="1"/>
</dbReference>
<feature type="compositionally biased region" description="Polar residues" evidence="3">
    <location>
        <begin position="43"/>
        <end position="52"/>
    </location>
</feature>
<dbReference type="SUPFAM" id="SSF50729">
    <property type="entry name" value="PH domain-like"/>
    <property type="match status" value="1"/>
</dbReference>
<reference evidence="6" key="1">
    <citation type="journal article" date="2020" name="Stud. Mycol.">
        <title>101 Dothideomycetes genomes: A test case for predicting lifestyles and emergence of pathogens.</title>
        <authorList>
            <person name="Haridas S."/>
            <person name="Albert R."/>
            <person name="Binder M."/>
            <person name="Bloem J."/>
            <person name="LaButti K."/>
            <person name="Salamov A."/>
            <person name="Andreopoulos B."/>
            <person name="Baker S."/>
            <person name="Barry K."/>
            <person name="Bills G."/>
            <person name="Bluhm B."/>
            <person name="Cannon C."/>
            <person name="Castanera R."/>
            <person name="Culley D."/>
            <person name="Daum C."/>
            <person name="Ezra D."/>
            <person name="Gonzalez J."/>
            <person name="Henrissat B."/>
            <person name="Kuo A."/>
            <person name="Liang C."/>
            <person name="Lipzen A."/>
            <person name="Lutzoni F."/>
            <person name="Magnuson J."/>
            <person name="Mondo S."/>
            <person name="Nolan M."/>
            <person name="Ohm R."/>
            <person name="Pangilinan J."/>
            <person name="Park H.-J."/>
            <person name="Ramirez L."/>
            <person name="Alfaro M."/>
            <person name="Sun H."/>
            <person name="Tritt A."/>
            <person name="Yoshinaga Y."/>
            <person name="Zwiers L.-H."/>
            <person name="Turgeon B."/>
            <person name="Goodwin S."/>
            <person name="Spatafora J."/>
            <person name="Crous P."/>
            <person name="Grigoriev I."/>
        </authorList>
    </citation>
    <scope>NUCLEOTIDE SEQUENCE [LARGE SCALE GENOMIC DNA]</scope>
    <source>
        <strain evidence="6">CECT 20119</strain>
    </source>
</reference>
<evidence type="ECO:0000256" key="3">
    <source>
        <dbReference type="SAM" id="MobiDB-lite"/>
    </source>
</evidence>
<dbReference type="InterPro" id="IPR011993">
    <property type="entry name" value="PH-like_dom_sf"/>
</dbReference>